<dbReference type="EMBL" id="SELW01000370">
    <property type="protein sequence ID" value="TID28771.1"/>
    <property type="molecule type" value="Genomic_DNA"/>
</dbReference>
<organism evidence="3 4">
    <name type="scientific">Pichia inconspicua</name>
    <dbReference type="NCBI Taxonomy" id="52247"/>
    <lineage>
        <taxon>Eukaryota</taxon>
        <taxon>Fungi</taxon>
        <taxon>Dikarya</taxon>
        <taxon>Ascomycota</taxon>
        <taxon>Saccharomycotina</taxon>
        <taxon>Pichiomycetes</taxon>
        <taxon>Pichiales</taxon>
        <taxon>Pichiaceae</taxon>
        <taxon>Pichia</taxon>
    </lineage>
</organism>
<reference evidence="3 4" key="1">
    <citation type="journal article" date="2019" name="Front. Genet.">
        <title>Whole-Genome Sequencing of the Opportunistic Yeast Pathogen Candida inconspicua Uncovers Its Hybrid Origin.</title>
        <authorList>
            <person name="Mixao V."/>
            <person name="Hansen A.P."/>
            <person name="Saus E."/>
            <person name="Boekhout T."/>
            <person name="Lass-Florl C."/>
            <person name="Gabaldon T."/>
        </authorList>
    </citation>
    <scope>NUCLEOTIDE SEQUENCE [LARGE SCALE GENOMIC DNA]</scope>
    <source>
        <strain evidence="3 4">CBS 180</strain>
    </source>
</reference>
<evidence type="ECO:0000256" key="2">
    <source>
        <dbReference type="SAM" id="MobiDB-lite"/>
    </source>
</evidence>
<keyword evidence="1" id="KW-0175">Coiled coil</keyword>
<sequence>MGKGALKFGGKSGILPKPKDIFKQPYKHQVYKKPANSGYAEGILHPKNITRDYIPPKVVSPDTLLKKSAAEPAKKVTEAELEQMPISQQFKVKNAEMRRKYLKEAYETEVQRLERREHAIKQAKIEEEKIAAESANHKASKAEIFTSPTIESYLEGPLVRERTEEEKEMLRLKRESNRLQTKLEVDNERATKLLQLYNASANFAITEEKLEKLVDAAFDSKADQTWNNIASATPSKISAVKNDVTFDYALVDVVLDNVNTGPGYDAVSDYLDGFTDDIRELAQQIKEEKNANDLKTATENLDKISESNSKEDKDN</sequence>
<dbReference type="InterPro" id="IPR058940">
    <property type="entry name" value="mS26_fungi"/>
</dbReference>
<name>A0A4V6TTR7_9ASCO</name>
<protein>
    <submittedName>
        <fullName evidence="3">Uncharacterized protein</fullName>
    </submittedName>
</protein>
<evidence type="ECO:0000256" key="1">
    <source>
        <dbReference type="SAM" id="Coils"/>
    </source>
</evidence>
<feature type="coiled-coil region" evidence="1">
    <location>
        <begin position="160"/>
        <end position="189"/>
    </location>
</feature>
<dbReference type="Pfam" id="PF26163">
    <property type="entry name" value="mS26"/>
    <property type="match status" value="1"/>
</dbReference>
<feature type="region of interest" description="Disordered" evidence="2">
    <location>
        <begin position="289"/>
        <end position="315"/>
    </location>
</feature>
<dbReference type="AlphaFoldDB" id="A0A4V6TTR7"/>
<accession>A0A4V6TTR7</accession>
<feature type="compositionally biased region" description="Basic and acidic residues" evidence="2">
    <location>
        <begin position="300"/>
        <end position="315"/>
    </location>
</feature>
<dbReference type="OrthoDB" id="5223508at2759"/>
<evidence type="ECO:0000313" key="3">
    <source>
        <dbReference type="EMBL" id="TID28771.1"/>
    </source>
</evidence>
<dbReference type="Proteomes" id="UP000307173">
    <property type="component" value="Unassembled WGS sequence"/>
</dbReference>
<gene>
    <name evidence="3" type="ORF">CANINC_002290</name>
</gene>
<comment type="caution">
    <text evidence="3">The sequence shown here is derived from an EMBL/GenBank/DDBJ whole genome shotgun (WGS) entry which is preliminary data.</text>
</comment>
<evidence type="ECO:0000313" key="4">
    <source>
        <dbReference type="Proteomes" id="UP000307173"/>
    </source>
</evidence>
<keyword evidence="4" id="KW-1185">Reference proteome</keyword>
<dbReference type="CDD" id="cd23703">
    <property type="entry name" value="mS26_PET12"/>
    <property type="match status" value="1"/>
</dbReference>
<proteinExistence type="predicted"/>